<evidence type="ECO:0000256" key="7">
    <source>
        <dbReference type="RuleBase" id="RU004504"/>
    </source>
</evidence>
<dbReference type="InterPro" id="IPR010970">
    <property type="entry name" value="Cys_dSase_SufS"/>
</dbReference>
<dbReference type="PANTHER" id="PTHR43586:SF8">
    <property type="entry name" value="CYSTEINE DESULFURASE 1, CHLOROPLASTIC"/>
    <property type="match status" value="1"/>
</dbReference>
<dbReference type="PROSITE" id="PS00595">
    <property type="entry name" value="AA_TRANSFER_CLASS_5"/>
    <property type="match status" value="1"/>
</dbReference>
<sequence length="405" mass="43853">MLDVARLRADFPVLGRRINGKPLAYLDSAASAQMPLAAIERMRRYQMEEHANVHRGVHSLSEIATAAYEDARRKVRLFLGAREDREIVFVRGATEAINLVMHGYGRAFLGAGDEIVISALEHHSNIVPWQMLCREKGATLRVIPMNDAGELLLDEYEKLFNARTKFVALAHVSNALGTVNPIADMIRTAHRHGVPILIDGAQAAPHLQVDVQELDCDFYAFSGHKVYGPTGIGALYGKAALLEKMQPYQGGGDMILNVSFEHTDYNEIPFKFEAGTPAIAAAIGLGAALDYVTAVGLPRIAAHEHQLLSYATELLTAIPEVRLIGTARAKAGVISFEVGDVHPHDVGTLLNDEGIAIRAGHHCAQPVMQCYGVAATARASFGLYNTLAEVDALAAGIHKVKKVFG</sequence>
<dbReference type="GO" id="GO:0031071">
    <property type="term" value="F:cysteine desulfurase activity"/>
    <property type="evidence" value="ECO:0007669"/>
    <property type="project" value="UniProtKB-UniRule"/>
</dbReference>
<evidence type="ECO:0000313" key="10">
    <source>
        <dbReference type="EMBL" id="OGI42240.1"/>
    </source>
</evidence>
<comment type="function">
    <text evidence="8">Catalyzes the removal of elemental sulfur and selenium atoms from L-cysteine, L-cystine, L-selenocysteine, and L-selenocystine to produce L-alanine.</text>
</comment>
<dbReference type="Gene3D" id="3.40.640.10">
    <property type="entry name" value="Type I PLP-dependent aspartate aminotransferase-like (Major domain)"/>
    <property type="match status" value="1"/>
</dbReference>
<evidence type="ECO:0000256" key="2">
    <source>
        <dbReference type="ARBA" id="ARBA00010447"/>
    </source>
</evidence>
<evidence type="ECO:0000256" key="1">
    <source>
        <dbReference type="ARBA" id="ARBA00001933"/>
    </source>
</evidence>
<dbReference type="STRING" id="1817758.A2150_06350"/>
<evidence type="ECO:0000259" key="9">
    <source>
        <dbReference type="Pfam" id="PF00266"/>
    </source>
</evidence>
<feature type="domain" description="Aminotransferase class V" evidence="9">
    <location>
        <begin position="25"/>
        <end position="393"/>
    </location>
</feature>
<dbReference type="EC" id="2.8.1.7" evidence="3 8"/>
<dbReference type="SUPFAM" id="SSF53383">
    <property type="entry name" value="PLP-dependent transferases"/>
    <property type="match status" value="1"/>
</dbReference>
<dbReference type="InterPro" id="IPR015422">
    <property type="entry name" value="PyrdxlP-dep_Trfase_small"/>
</dbReference>
<dbReference type="NCBIfam" id="TIGR01979">
    <property type="entry name" value="sufS"/>
    <property type="match status" value="1"/>
</dbReference>
<proteinExistence type="inferred from homology"/>
<evidence type="ECO:0000256" key="3">
    <source>
        <dbReference type="ARBA" id="ARBA00012239"/>
    </source>
</evidence>
<evidence type="ECO:0000256" key="4">
    <source>
        <dbReference type="ARBA" id="ARBA00022679"/>
    </source>
</evidence>
<dbReference type="GO" id="GO:0030170">
    <property type="term" value="F:pyridoxal phosphate binding"/>
    <property type="evidence" value="ECO:0007669"/>
    <property type="project" value="UniProtKB-UniRule"/>
</dbReference>
<evidence type="ECO:0000256" key="5">
    <source>
        <dbReference type="ARBA" id="ARBA00022898"/>
    </source>
</evidence>
<protein>
    <recommendedName>
        <fullName evidence="3 8">Cysteine desulfurase</fullName>
        <ecNumber evidence="3 8">2.8.1.7</ecNumber>
    </recommendedName>
</protein>
<dbReference type="PANTHER" id="PTHR43586">
    <property type="entry name" value="CYSTEINE DESULFURASE"/>
    <property type="match status" value="1"/>
</dbReference>
<name>A0A1F6TAU1_9PROT</name>
<dbReference type="Pfam" id="PF00266">
    <property type="entry name" value="Aminotran_5"/>
    <property type="match status" value="1"/>
</dbReference>
<comment type="cofactor">
    <cofactor evidence="1 7">
        <name>pyridoxal 5'-phosphate</name>
        <dbReference type="ChEBI" id="CHEBI:597326"/>
    </cofactor>
</comment>
<comment type="catalytic activity">
    <reaction evidence="6 8">
        <text>(sulfur carrier)-H + L-cysteine = (sulfur carrier)-SH + L-alanine</text>
        <dbReference type="Rhea" id="RHEA:43892"/>
        <dbReference type="Rhea" id="RHEA-COMP:14737"/>
        <dbReference type="Rhea" id="RHEA-COMP:14739"/>
        <dbReference type="ChEBI" id="CHEBI:29917"/>
        <dbReference type="ChEBI" id="CHEBI:35235"/>
        <dbReference type="ChEBI" id="CHEBI:57972"/>
        <dbReference type="ChEBI" id="CHEBI:64428"/>
        <dbReference type="EC" id="2.8.1.7"/>
    </reaction>
</comment>
<keyword evidence="5 8" id="KW-0663">Pyridoxal phosphate</keyword>
<dbReference type="CDD" id="cd06453">
    <property type="entry name" value="SufS_like"/>
    <property type="match status" value="1"/>
</dbReference>
<keyword evidence="4 8" id="KW-0808">Transferase</keyword>
<dbReference type="InterPro" id="IPR020578">
    <property type="entry name" value="Aminotrans_V_PyrdxlP_BS"/>
</dbReference>
<comment type="caution">
    <text evidence="10">The sequence shown here is derived from an EMBL/GenBank/DDBJ whole genome shotgun (WGS) entry which is preliminary data.</text>
</comment>
<dbReference type="Gene3D" id="3.90.1150.10">
    <property type="entry name" value="Aspartate Aminotransferase, domain 1"/>
    <property type="match status" value="1"/>
</dbReference>
<dbReference type="InterPro" id="IPR015424">
    <property type="entry name" value="PyrdxlP-dep_Trfase"/>
</dbReference>
<evidence type="ECO:0000256" key="6">
    <source>
        <dbReference type="ARBA" id="ARBA00050776"/>
    </source>
</evidence>
<accession>A0A1F6TAU1</accession>
<gene>
    <name evidence="10" type="ORF">A2150_06350</name>
</gene>
<dbReference type="AlphaFoldDB" id="A0A1F6TAU1"/>
<dbReference type="EMBL" id="MFSS01000095">
    <property type="protein sequence ID" value="OGI42240.1"/>
    <property type="molecule type" value="Genomic_DNA"/>
</dbReference>
<evidence type="ECO:0000256" key="8">
    <source>
        <dbReference type="RuleBase" id="RU004506"/>
    </source>
</evidence>
<dbReference type="Proteomes" id="UP000177925">
    <property type="component" value="Unassembled WGS sequence"/>
</dbReference>
<dbReference type="InterPro" id="IPR000192">
    <property type="entry name" value="Aminotrans_V_dom"/>
</dbReference>
<evidence type="ECO:0000313" key="11">
    <source>
        <dbReference type="Proteomes" id="UP000177925"/>
    </source>
</evidence>
<organism evidence="10 11">
    <name type="scientific">Candidatus Muproteobacteria bacterium RBG_16_64_11</name>
    <dbReference type="NCBI Taxonomy" id="1817758"/>
    <lineage>
        <taxon>Bacteria</taxon>
        <taxon>Pseudomonadati</taxon>
        <taxon>Pseudomonadota</taxon>
        <taxon>Candidatus Muproteobacteria</taxon>
    </lineage>
</organism>
<dbReference type="InterPro" id="IPR015421">
    <property type="entry name" value="PyrdxlP-dep_Trfase_major"/>
</dbReference>
<reference evidence="10 11" key="1">
    <citation type="journal article" date="2016" name="Nat. Commun.">
        <title>Thousands of microbial genomes shed light on interconnected biogeochemical processes in an aquifer system.</title>
        <authorList>
            <person name="Anantharaman K."/>
            <person name="Brown C.T."/>
            <person name="Hug L.A."/>
            <person name="Sharon I."/>
            <person name="Castelle C.J."/>
            <person name="Probst A.J."/>
            <person name="Thomas B.C."/>
            <person name="Singh A."/>
            <person name="Wilkins M.J."/>
            <person name="Karaoz U."/>
            <person name="Brodie E.L."/>
            <person name="Williams K.H."/>
            <person name="Hubbard S.S."/>
            <person name="Banfield J.F."/>
        </authorList>
    </citation>
    <scope>NUCLEOTIDE SEQUENCE [LARGE SCALE GENOMIC DNA]</scope>
</reference>
<dbReference type="GO" id="GO:0006534">
    <property type="term" value="P:cysteine metabolic process"/>
    <property type="evidence" value="ECO:0007669"/>
    <property type="project" value="UniProtKB-UniRule"/>
</dbReference>
<comment type="similarity">
    <text evidence="2 8">Belongs to the class-V pyridoxal-phosphate-dependent aminotransferase family. Csd subfamily.</text>
</comment>